<feature type="transmembrane region" description="Helical" evidence="1">
    <location>
        <begin position="39"/>
        <end position="57"/>
    </location>
</feature>
<reference evidence="2 3" key="1">
    <citation type="submission" date="2013-03" db="EMBL/GenBank/DDBJ databases">
        <title>The Genome Sequence of Enterococcus sulfureus ATCC_49903 (PacBio/Illumina hybrid assembly).</title>
        <authorList>
            <consortium name="The Broad Institute Genomics Platform"/>
            <consortium name="The Broad Institute Genome Sequencing Center for Infectious Disease"/>
            <person name="Earl A."/>
            <person name="Russ C."/>
            <person name="Gilmore M."/>
            <person name="Surin D."/>
            <person name="Walker B."/>
            <person name="Young S."/>
            <person name="Zeng Q."/>
            <person name="Gargeya S."/>
            <person name="Fitzgerald M."/>
            <person name="Haas B."/>
            <person name="Abouelleil A."/>
            <person name="Allen A.W."/>
            <person name="Alvarado L."/>
            <person name="Arachchi H.M."/>
            <person name="Berlin A.M."/>
            <person name="Chapman S.B."/>
            <person name="Gainer-Dewar J."/>
            <person name="Goldberg J."/>
            <person name="Griggs A."/>
            <person name="Gujja S."/>
            <person name="Hansen M."/>
            <person name="Howarth C."/>
            <person name="Imamovic A."/>
            <person name="Ireland A."/>
            <person name="Larimer J."/>
            <person name="McCowan C."/>
            <person name="Murphy C."/>
            <person name="Pearson M."/>
            <person name="Poon T.W."/>
            <person name="Priest M."/>
            <person name="Roberts A."/>
            <person name="Saif S."/>
            <person name="Shea T."/>
            <person name="Sisk P."/>
            <person name="Sykes S."/>
            <person name="Wortman J."/>
            <person name="Nusbaum C."/>
            <person name="Birren B."/>
        </authorList>
    </citation>
    <scope>NUCLEOTIDE SEQUENCE [LARGE SCALE GENOMIC DNA]</scope>
    <source>
        <strain evidence="2 3">ATCC 49903</strain>
    </source>
</reference>
<evidence type="ECO:0008006" key="4">
    <source>
        <dbReference type="Google" id="ProtNLM"/>
    </source>
</evidence>
<gene>
    <name evidence="2" type="ORF">I573_01675</name>
</gene>
<protein>
    <recommendedName>
        <fullName evidence="4">Pore-forming protein</fullName>
    </recommendedName>
</protein>
<dbReference type="Pfam" id="PF17255">
    <property type="entry name" value="EbsA"/>
    <property type="match status" value="1"/>
</dbReference>
<sequence>MKTKFRWQPELAFSLIYWSLTGFLFFFSWIMALENTKPYPTSLLVTAISLLFCYLGYRRKMILTESQLVIMYARFWKKTVIPLETIEKITLDGAHLIIESHQLTWEGRLRKTERRRLLEYLQLNLSVKE</sequence>
<evidence type="ECO:0000313" key="3">
    <source>
        <dbReference type="Proteomes" id="UP000015961"/>
    </source>
</evidence>
<keyword evidence="1" id="KW-1133">Transmembrane helix</keyword>
<dbReference type="STRING" id="1140003.OMY_01003"/>
<accession>S0P1C3</accession>
<dbReference type="EMBL" id="ASWO01000005">
    <property type="protein sequence ID" value="EOT83950.1"/>
    <property type="molecule type" value="Genomic_DNA"/>
</dbReference>
<proteinExistence type="predicted"/>
<evidence type="ECO:0000256" key="1">
    <source>
        <dbReference type="SAM" id="Phobius"/>
    </source>
</evidence>
<keyword evidence="3" id="KW-1185">Reference proteome</keyword>
<keyword evidence="1" id="KW-0812">Transmembrane</keyword>
<dbReference type="eggNOG" id="ENOG50349T2">
    <property type="taxonomic scope" value="Bacteria"/>
</dbReference>
<organism evidence="2 3">
    <name type="scientific">Enterococcus sulfureus ATCC 49903</name>
    <dbReference type="NCBI Taxonomy" id="1140003"/>
    <lineage>
        <taxon>Bacteria</taxon>
        <taxon>Bacillati</taxon>
        <taxon>Bacillota</taxon>
        <taxon>Bacilli</taxon>
        <taxon>Lactobacillales</taxon>
        <taxon>Enterococcaceae</taxon>
        <taxon>Enterococcus</taxon>
    </lineage>
</organism>
<keyword evidence="1" id="KW-0472">Membrane</keyword>
<dbReference type="AlphaFoldDB" id="S0P1C3"/>
<name>S0P1C3_9ENTE</name>
<dbReference type="OrthoDB" id="2233065at2"/>
<comment type="caution">
    <text evidence="2">The sequence shown here is derived from an EMBL/GenBank/DDBJ whole genome shotgun (WGS) entry which is preliminary data.</text>
</comment>
<dbReference type="Proteomes" id="UP000015961">
    <property type="component" value="Unassembled WGS sequence"/>
</dbReference>
<dbReference type="InterPro" id="IPR020215">
    <property type="entry name" value="EbsA-like"/>
</dbReference>
<dbReference type="PATRIC" id="fig|1140003.3.peg.960"/>
<evidence type="ECO:0000313" key="2">
    <source>
        <dbReference type="EMBL" id="EOT83950.1"/>
    </source>
</evidence>
<feature type="transmembrane region" description="Helical" evidence="1">
    <location>
        <begin position="12"/>
        <end position="33"/>
    </location>
</feature>
<dbReference type="RefSeq" id="WP_016185455.1">
    <property type="nucleotide sequence ID" value="NZ_ASWO01000005.1"/>
</dbReference>